<dbReference type="OrthoDB" id="5823130at2759"/>
<name>A0A9P1IEX1_9PELO</name>
<accession>A0A9P1IEX1</accession>
<evidence type="ECO:0000313" key="3">
    <source>
        <dbReference type="Proteomes" id="UP001152747"/>
    </source>
</evidence>
<dbReference type="GO" id="GO:0020037">
    <property type="term" value="F:heme binding"/>
    <property type="evidence" value="ECO:0007669"/>
    <property type="project" value="InterPro"/>
</dbReference>
<comment type="caution">
    <text evidence="2">The sequence shown here is derived from an EMBL/GenBank/DDBJ whole genome shotgun (WGS) entry which is preliminary data.</text>
</comment>
<gene>
    <name evidence="2" type="ORF">CAMP_LOCUS6417</name>
</gene>
<dbReference type="Gene3D" id="1.10.490.10">
    <property type="entry name" value="Globins"/>
    <property type="match status" value="1"/>
</dbReference>
<proteinExistence type="predicted"/>
<dbReference type="InterPro" id="IPR012292">
    <property type="entry name" value="Globin/Proto"/>
</dbReference>
<organism evidence="2 3">
    <name type="scientific">Caenorhabditis angaria</name>
    <dbReference type="NCBI Taxonomy" id="860376"/>
    <lineage>
        <taxon>Eukaryota</taxon>
        <taxon>Metazoa</taxon>
        <taxon>Ecdysozoa</taxon>
        <taxon>Nematoda</taxon>
        <taxon>Chromadorea</taxon>
        <taxon>Rhabditida</taxon>
        <taxon>Rhabditina</taxon>
        <taxon>Rhabditomorpha</taxon>
        <taxon>Rhabditoidea</taxon>
        <taxon>Rhabditidae</taxon>
        <taxon>Peloderinae</taxon>
        <taxon>Caenorhabditis</taxon>
    </lineage>
</organism>
<sequence>MGNQSARQLSTHRKHVVHTWLTINSHDPQLLIDAISEAWLKSAELTPTWVWALVDLPETQHATYRQNAQFLNIIGQVKDFLNILIKVHKCDPEMIKTLSFRLGARHRHYMTEGQDNCYWAPFAQQLPICMSKMYMRVVNEEGKIRKILRIRSRASEKSEEEEVCESWRQFSCMMIESMKRGYEGCASEKTPLRLSITNSIISMASMRSTRSRSASHFLEPSLSPAIAPMCAIMTSNSLDVSPESPVVPYRRRSMFKMNQCQSRGSQDFTALRNRRMSSPNNPSILLNNCDIQLLKQLDISEENRRKNQHQNHILGGSGRATQHRRSITLLNFDARSRSPSS</sequence>
<dbReference type="GO" id="GO:0019825">
    <property type="term" value="F:oxygen binding"/>
    <property type="evidence" value="ECO:0007669"/>
    <property type="project" value="InterPro"/>
</dbReference>
<dbReference type="EMBL" id="CANHGI010000002">
    <property type="protein sequence ID" value="CAI5443780.1"/>
    <property type="molecule type" value="Genomic_DNA"/>
</dbReference>
<evidence type="ECO:0000256" key="1">
    <source>
        <dbReference type="SAM" id="MobiDB-lite"/>
    </source>
</evidence>
<feature type="region of interest" description="Disordered" evidence="1">
    <location>
        <begin position="305"/>
        <end position="341"/>
    </location>
</feature>
<reference evidence="2" key="1">
    <citation type="submission" date="2022-11" db="EMBL/GenBank/DDBJ databases">
        <authorList>
            <person name="Kikuchi T."/>
        </authorList>
    </citation>
    <scope>NUCLEOTIDE SEQUENCE</scope>
    <source>
        <strain evidence="2">PS1010</strain>
    </source>
</reference>
<protein>
    <submittedName>
        <fullName evidence="2">Uncharacterized protein</fullName>
    </submittedName>
</protein>
<dbReference type="Proteomes" id="UP001152747">
    <property type="component" value="Unassembled WGS sequence"/>
</dbReference>
<keyword evidence="3" id="KW-1185">Reference proteome</keyword>
<dbReference type="AlphaFoldDB" id="A0A9P1IEX1"/>
<evidence type="ECO:0000313" key="2">
    <source>
        <dbReference type="EMBL" id="CAI5443780.1"/>
    </source>
</evidence>